<comment type="cofactor">
    <cofactor evidence="3">
        <name>Mn(2+)</name>
        <dbReference type="ChEBI" id="CHEBI:29035"/>
    </cofactor>
</comment>
<dbReference type="EMBL" id="QBKU01000011">
    <property type="protein sequence ID" value="PTX72416.1"/>
    <property type="molecule type" value="Genomic_DNA"/>
</dbReference>
<dbReference type="Pfam" id="PF00291">
    <property type="entry name" value="PALP"/>
    <property type="match status" value="1"/>
</dbReference>
<evidence type="ECO:0000313" key="10">
    <source>
        <dbReference type="EMBL" id="PTX72416.1"/>
    </source>
</evidence>
<dbReference type="InterPro" id="IPR036052">
    <property type="entry name" value="TrpB-like_PALP_sf"/>
</dbReference>
<dbReference type="GO" id="GO:0000287">
    <property type="term" value="F:magnesium ion binding"/>
    <property type="evidence" value="ECO:0007669"/>
    <property type="project" value="TreeGrafter"/>
</dbReference>
<dbReference type="SUPFAM" id="SSF53686">
    <property type="entry name" value="Tryptophan synthase beta subunit-like PLP-dependent enzymes"/>
    <property type="match status" value="1"/>
</dbReference>
<reference evidence="10 11" key="1">
    <citation type="submission" date="2018-04" db="EMBL/GenBank/DDBJ databases">
        <title>Genomic Encyclopedia of Archaeal and Bacterial Type Strains, Phase II (KMG-II): from individual species to whole genera.</title>
        <authorList>
            <person name="Goeker M."/>
        </authorList>
    </citation>
    <scope>NUCLEOTIDE SEQUENCE [LARGE SCALE GENOMIC DNA]</scope>
    <source>
        <strain evidence="10 11">DSM 12244</strain>
    </source>
</reference>
<keyword evidence="7" id="KW-0663">Pyridoxal phosphate</keyword>
<dbReference type="GO" id="GO:0003941">
    <property type="term" value="F:L-serine ammonia-lyase activity"/>
    <property type="evidence" value="ECO:0007669"/>
    <property type="project" value="TreeGrafter"/>
</dbReference>
<dbReference type="OrthoDB" id="9811476at2"/>
<dbReference type="GO" id="GO:0005524">
    <property type="term" value="F:ATP binding"/>
    <property type="evidence" value="ECO:0007669"/>
    <property type="project" value="TreeGrafter"/>
</dbReference>
<dbReference type="AlphaFoldDB" id="A0A2T6CB30"/>
<keyword evidence="6" id="KW-0460">Magnesium</keyword>
<dbReference type="InterPro" id="IPR000634">
    <property type="entry name" value="Ser/Thr_deHydtase_PyrdxlP-BS"/>
</dbReference>
<evidence type="ECO:0000256" key="6">
    <source>
        <dbReference type="ARBA" id="ARBA00022842"/>
    </source>
</evidence>
<dbReference type="PANTHER" id="PTHR43050:SF1">
    <property type="entry name" value="SERINE RACEMASE"/>
    <property type="match status" value="1"/>
</dbReference>
<gene>
    <name evidence="10" type="ORF">C8N31_111129</name>
</gene>
<proteinExistence type="inferred from homology"/>
<dbReference type="PANTHER" id="PTHR43050">
    <property type="entry name" value="SERINE / THREONINE RACEMASE FAMILY MEMBER"/>
    <property type="match status" value="1"/>
</dbReference>
<evidence type="ECO:0000256" key="5">
    <source>
        <dbReference type="ARBA" id="ARBA00010869"/>
    </source>
</evidence>
<sequence length="324" mass="33649">MTQHPVTLDTVRTAQNALADVVVRTPILENADVNAMLGGRLLLKAENFQRTGAFKIRGAFYRISNLTAKERARGTVSYSSGNHALGLARAAQMLGSSAILVMPADVPAAKMAATRALGAEIVTFERDSENSAEVVERIASQTGRIEVPPSAHPQVLAGAGTAALELVQDAGPLDQVLVPCGGGGLTAATAAVLAEASPATEVFSAEPELFDDTRRSLQAGQRIGNPAGQRTICDAIMTPIPNDVTFPINLDLLAGGVTATDAEVRAAMRFAFDHFKIVTEPGAVVGLAAILNGQIDIKGRTIATVITGGNIDTSRFAALTGDTL</sequence>
<evidence type="ECO:0000313" key="11">
    <source>
        <dbReference type="Proteomes" id="UP000244092"/>
    </source>
</evidence>
<evidence type="ECO:0000256" key="2">
    <source>
        <dbReference type="ARBA" id="ARBA00001933"/>
    </source>
</evidence>
<dbReference type="GO" id="GO:0030170">
    <property type="term" value="F:pyridoxal phosphate binding"/>
    <property type="evidence" value="ECO:0007669"/>
    <property type="project" value="InterPro"/>
</dbReference>
<dbReference type="GO" id="GO:0070179">
    <property type="term" value="P:D-serine biosynthetic process"/>
    <property type="evidence" value="ECO:0007669"/>
    <property type="project" value="TreeGrafter"/>
</dbReference>
<comment type="cofactor">
    <cofactor evidence="1">
        <name>Ca(2+)</name>
        <dbReference type="ChEBI" id="CHEBI:29108"/>
    </cofactor>
</comment>
<evidence type="ECO:0000256" key="1">
    <source>
        <dbReference type="ARBA" id="ARBA00001913"/>
    </source>
</evidence>
<comment type="caution">
    <text evidence="10">The sequence shown here is derived from an EMBL/GenBank/DDBJ whole genome shotgun (WGS) entry which is preliminary data.</text>
</comment>
<feature type="domain" description="Tryptophan synthase beta chain-like PALP" evidence="9">
    <location>
        <begin position="21"/>
        <end position="308"/>
    </location>
</feature>
<evidence type="ECO:0000256" key="4">
    <source>
        <dbReference type="ARBA" id="ARBA00001946"/>
    </source>
</evidence>
<evidence type="ECO:0000256" key="7">
    <source>
        <dbReference type="ARBA" id="ARBA00022898"/>
    </source>
</evidence>
<comment type="cofactor">
    <cofactor evidence="4">
        <name>Mg(2+)</name>
        <dbReference type="ChEBI" id="CHEBI:18420"/>
    </cofactor>
</comment>
<name>A0A2T6CB30_9RHOB</name>
<dbReference type="RefSeq" id="WP_025046702.1">
    <property type="nucleotide sequence ID" value="NZ_QBKU01000011.1"/>
</dbReference>
<dbReference type="GO" id="GO:0018114">
    <property type="term" value="F:threonine racemase activity"/>
    <property type="evidence" value="ECO:0007669"/>
    <property type="project" value="TreeGrafter"/>
</dbReference>
<accession>A0A2T6CB30</accession>
<comment type="cofactor">
    <cofactor evidence="2">
        <name>pyridoxal 5'-phosphate</name>
        <dbReference type="ChEBI" id="CHEBI:597326"/>
    </cofactor>
</comment>
<dbReference type="Gene3D" id="3.40.50.1100">
    <property type="match status" value="2"/>
</dbReference>
<dbReference type="PROSITE" id="PS00165">
    <property type="entry name" value="DEHYDRATASE_SER_THR"/>
    <property type="match status" value="1"/>
</dbReference>
<protein>
    <submittedName>
        <fullName evidence="10">L-threonine ammonia-lyase</fullName>
    </submittedName>
</protein>
<dbReference type="GO" id="GO:0030378">
    <property type="term" value="F:serine racemase activity"/>
    <property type="evidence" value="ECO:0007669"/>
    <property type="project" value="TreeGrafter"/>
</dbReference>
<dbReference type="Proteomes" id="UP000244092">
    <property type="component" value="Unassembled WGS sequence"/>
</dbReference>
<dbReference type="InterPro" id="IPR001926">
    <property type="entry name" value="TrpB-like_PALP"/>
</dbReference>
<evidence type="ECO:0000259" key="9">
    <source>
        <dbReference type="Pfam" id="PF00291"/>
    </source>
</evidence>
<keyword evidence="8 10" id="KW-0456">Lyase</keyword>
<evidence type="ECO:0000256" key="8">
    <source>
        <dbReference type="ARBA" id="ARBA00023239"/>
    </source>
</evidence>
<evidence type="ECO:0000256" key="3">
    <source>
        <dbReference type="ARBA" id="ARBA00001936"/>
    </source>
</evidence>
<dbReference type="CDD" id="cd01562">
    <property type="entry name" value="Thr-dehyd"/>
    <property type="match status" value="1"/>
</dbReference>
<comment type="similarity">
    <text evidence="5">Belongs to the serine/threonine dehydratase family.</text>
</comment>
<organism evidence="10 11">
    <name type="scientific">Sulfitobacter mediterraneus</name>
    <dbReference type="NCBI Taxonomy" id="83219"/>
    <lineage>
        <taxon>Bacteria</taxon>
        <taxon>Pseudomonadati</taxon>
        <taxon>Pseudomonadota</taxon>
        <taxon>Alphaproteobacteria</taxon>
        <taxon>Rhodobacterales</taxon>
        <taxon>Roseobacteraceae</taxon>
        <taxon>Sulfitobacter</taxon>
    </lineage>
</organism>
<dbReference type="FunFam" id="3.40.50.1100:FF:000005">
    <property type="entry name" value="Threonine dehydratase catabolic"/>
    <property type="match status" value="1"/>
</dbReference>